<name>A0A183Q8G9_9TREM</name>
<dbReference type="AlphaFoldDB" id="A0A183Q8G9"/>
<evidence type="ECO:0000256" key="1">
    <source>
        <dbReference type="SAM" id="MobiDB-lite"/>
    </source>
</evidence>
<feature type="region of interest" description="Disordered" evidence="1">
    <location>
        <begin position="1"/>
        <end position="72"/>
    </location>
</feature>
<gene>
    <name evidence="2" type="ORF">SMTD_LOCUS22905</name>
</gene>
<feature type="compositionally biased region" description="Polar residues" evidence="1">
    <location>
        <begin position="1"/>
        <end position="50"/>
    </location>
</feature>
<organism evidence="2 3">
    <name type="scientific">Schistosoma mattheei</name>
    <dbReference type="NCBI Taxonomy" id="31246"/>
    <lineage>
        <taxon>Eukaryota</taxon>
        <taxon>Metazoa</taxon>
        <taxon>Spiralia</taxon>
        <taxon>Lophotrochozoa</taxon>
        <taxon>Platyhelminthes</taxon>
        <taxon>Trematoda</taxon>
        <taxon>Digenea</taxon>
        <taxon>Strigeidida</taxon>
        <taxon>Schistosomatoidea</taxon>
        <taxon>Schistosomatidae</taxon>
        <taxon>Schistosoma</taxon>
    </lineage>
</organism>
<reference evidence="2 3" key="1">
    <citation type="submission" date="2018-11" db="EMBL/GenBank/DDBJ databases">
        <authorList>
            <consortium name="Pathogen Informatics"/>
        </authorList>
    </citation>
    <scope>NUCLEOTIDE SEQUENCE [LARGE SCALE GENOMIC DNA]</scope>
    <source>
        <strain>Denwood</strain>
        <strain evidence="3">Zambia</strain>
    </source>
</reference>
<sequence length="134" mass="14534">VRNSTNGTVTRTVTSKESSLDTNTPKLNNSQLPPVNDTVKQQQSITKPYLSSSSSSSTQPNHHKSFNIIKQTNLPPVTTSSVISQSTSFTKTPTINSLCSSNPTTNTVSSVPKIVFNPKLSLNKINILRKFSTL</sequence>
<protein>
    <submittedName>
        <fullName evidence="2">Uncharacterized protein</fullName>
    </submittedName>
</protein>
<accession>A0A183Q8G9</accession>
<dbReference type="Proteomes" id="UP000269396">
    <property type="component" value="Unassembled WGS sequence"/>
</dbReference>
<feature type="non-terminal residue" evidence="2">
    <location>
        <position position="1"/>
    </location>
</feature>
<evidence type="ECO:0000313" key="2">
    <source>
        <dbReference type="EMBL" id="VDP89009.1"/>
    </source>
</evidence>
<evidence type="ECO:0000313" key="3">
    <source>
        <dbReference type="Proteomes" id="UP000269396"/>
    </source>
</evidence>
<keyword evidence="3" id="KW-1185">Reference proteome</keyword>
<proteinExistence type="predicted"/>
<dbReference type="EMBL" id="UZAL01055821">
    <property type="protein sequence ID" value="VDP89009.1"/>
    <property type="molecule type" value="Genomic_DNA"/>
</dbReference>